<dbReference type="CDD" id="cd03670">
    <property type="entry name" value="NUDIX_ADPRase_Nudt9"/>
    <property type="match status" value="1"/>
</dbReference>
<dbReference type="SUPFAM" id="SSF55811">
    <property type="entry name" value="Nudix"/>
    <property type="match status" value="1"/>
</dbReference>
<organism evidence="4">
    <name type="scientific">Rodentolepis nana</name>
    <name type="common">Dwarf tapeworm</name>
    <name type="synonym">Hymenolepis nana</name>
    <dbReference type="NCBI Taxonomy" id="102285"/>
    <lineage>
        <taxon>Eukaryota</taxon>
        <taxon>Metazoa</taxon>
        <taxon>Spiralia</taxon>
        <taxon>Lophotrochozoa</taxon>
        <taxon>Platyhelminthes</taxon>
        <taxon>Cestoda</taxon>
        <taxon>Eucestoda</taxon>
        <taxon>Cyclophyllidea</taxon>
        <taxon>Hymenolepididae</taxon>
        <taxon>Rodentolepis</taxon>
    </lineage>
</organism>
<dbReference type="AlphaFoldDB" id="A0A0R3TSG3"/>
<dbReference type="InterPro" id="IPR015797">
    <property type="entry name" value="NUDIX_hydrolase-like_dom_sf"/>
</dbReference>
<dbReference type="WBParaSite" id="HNAJ_0001058301-mRNA-1">
    <property type="protein sequence ID" value="HNAJ_0001058301-mRNA-1"/>
    <property type="gene ID" value="HNAJ_0001058301"/>
</dbReference>
<dbReference type="InterPro" id="IPR000086">
    <property type="entry name" value="NUDIX_hydrolase_dom"/>
</dbReference>
<dbReference type="InterPro" id="IPR039989">
    <property type="entry name" value="NUDT9"/>
</dbReference>
<proteinExistence type="predicted"/>
<gene>
    <name evidence="2" type="ORF">HNAJ_LOCUS10578</name>
</gene>
<name>A0A0R3TSG3_RODNA</name>
<dbReference type="GO" id="GO:0047631">
    <property type="term" value="F:ADP-ribose diphosphatase activity"/>
    <property type="evidence" value="ECO:0007669"/>
    <property type="project" value="InterPro"/>
</dbReference>
<evidence type="ECO:0000313" key="2">
    <source>
        <dbReference type="EMBL" id="VDO08286.1"/>
    </source>
</evidence>
<accession>A0A0R3TSG3</accession>
<dbReference type="PANTHER" id="PTHR13030:SF8">
    <property type="entry name" value="ADP-RIBOSE PYROPHOSPHATASE, MITOCHONDRIAL"/>
    <property type="match status" value="1"/>
</dbReference>
<evidence type="ECO:0000259" key="1">
    <source>
        <dbReference type="PROSITE" id="PS51462"/>
    </source>
</evidence>
<evidence type="ECO:0000313" key="3">
    <source>
        <dbReference type="Proteomes" id="UP000278807"/>
    </source>
</evidence>
<dbReference type="Proteomes" id="UP000278807">
    <property type="component" value="Unassembled WGS sequence"/>
</dbReference>
<keyword evidence="3" id="KW-1185">Reference proteome</keyword>
<dbReference type="PROSITE" id="PS51462">
    <property type="entry name" value="NUDIX"/>
    <property type="match status" value="1"/>
</dbReference>
<dbReference type="EMBL" id="UZAE01013112">
    <property type="protein sequence ID" value="VDO08286.1"/>
    <property type="molecule type" value="Genomic_DNA"/>
</dbReference>
<protein>
    <submittedName>
        <fullName evidence="4">Nudix hydrolase domain-containing protein</fullName>
    </submittedName>
</protein>
<dbReference type="OrthoDB" id="9972248at2759"/>
<feature type="domain" description="Nudix hydrolase" evidence="1">
    <location>
        <begin position="1"/>
        <end position="118"/>
    </location>
</feature>
<sequence>MVDPGEEVSATLKREFSEEAMASLDASEDEVAKIRSQVNSAFSNGLEVYRGYVDDPRNTDNAWMETVAVNFHDEDGSGLAKFKLSAGDDAAAVRWVDVDPNLELYASHRSFLELTANLHGAFWSNGKR</sequence>
<dbReference type="PANTHER" id="PTHR13030">
    <property type="entry name" value="NUDIX HYDROLASE"/>
    <property type="match status" value="1"/>
</dbReference>
<evidence type="ECO:0000313" key="4">
    <source>
        <dbReference type="WBParaSite" id="HNAJ_0001058301-mRNA-1"/>
    </source>
</evidence>
<reference evidence="4" key="1">
    <citation type="submission" date="2017-02" db="UniProtKB">
        <authorList>
            <consortium name="WormBaseParasite"/>
        </authorList>
    </citation>
    <scope>IDENTIFICATION</scope>
</reference>
<dbReference type="Gene3D" id="3.90.79.10">
    <property type="entry name" value="Nucleoside Triphosphate Pyrophosphohydrolase"/>
    <property type="match status" value="1"/>
</dbReference>
<reference evidence="2 3" key="2">
    <citation type="submission" date="2018-11" db="EMBL/GenBank/DDBJ databases">
        <authorList>
            <consortium name="Pathogen Informatics"/>
        </authorList>
    </citation>
    <scope>NUCLEOTIDE SEQUENCE [LARGE SCALE GENOMIC DNA]</scope>
</reference>
<dbReference type="STRING" id="102285.A0A0R3TSG3"/>